<feature type="domain" description="Death" evidence="10">
    <location>
        <begin position="273"/>
        <end position="355"/>
    </location>
</feature>
<dbReference type="EMBL" id="OZ035827">
    <property type="protein sequence ID" value="CAL1605781.1"/>
    <property type="molecule type" value="Genomic_DNA"/>
</dbReference>
<dbReference type="GO" id="GO:0006915">
    <property type="term" value="P:apoptotic process"/>
    <property type="evidence" value="ECO:0007669"/>
    <property type="project" value="UniProtKB-KW"/>
</dbReference>
<evidence type="ECO:0000256" key="8">
    <source>
        <dbReference type="SAM" id="Phobius"/>
    </source>
</evidence>
<dbReference type="SUPFAM" id="SSF57586">
    <property type="entry name" value="TNF receptor-like"/>
    <property type="match status" value="1"/>
</dbReference>
<dbReference type="InterPro" id="IPR001368">
    <property type="entry name" value="TNFR/NGFR_Cys_rich_reg"/>
</dbReference>
<dbReference type="InterPro" id="IPR011029">
    <property type="entry name" value="DEATH-like_dom_sf"/>
</dbReference>
<dbReference type="SMART" id="SM00208">
    <property type="entry name" value="TNFR"/>
    <property type="match status" value="1"/>
</dbReference>
<keyword evidence="5" id="KW-0325">Glycoprotein</keyword>
<dbReference type="GO" id="GO:0005886">
    <property type="term" value="C:plasma membrane"/>
    <property type="evidence" value="ECO:0007669"/>
    <property type="project" value="TreeGrafter"/>
</dbReference>
<dbReference type="GO" id="GO:0007165">
    <property type="term" value="P:signal transduction"/>
    <property type="evidence" value="ECO:0007669"/>
    <property type="project" value="InterPro"/>
</dbReference>
<dbReference type="InterPro" id="IPR000488">
    <property type="entry name" value="Death_dom"/>
</dbReference>
<evidence type="ECO:0000259" key="11">
    <source>
        <dbReference type="PROSITE" id="PS50050"/>
    </source>
</evidence>
<organism evidence="12 13">
    <name type="scientific">Knipowitschia caucasica</name>
    <name type="common">Caucasian dwarf goby</name>
    <name type="synonym">Pomatoschistus caucasicus</name>
    <dbReference type="NCBI Taxonomy" id="637954"/>
    <lineage>
        <taxon>Eukaryota</taxon>
        <taxon>Metazoa</taxon>
        <taxon>Chordata</taxon>
        <taxon>Craniata</taxon>
        <taxon>Vertebrata</taxon>
        <taxon>Euteleostomi</taxon>
        <taxon>Actinopterygii</taxon>
        <taxon>Neopterygii</taxon>
        <taxon>Teleostei</taxon>
        <taxon>Neoteleostei</taxon>
        <taxon>Acanthomorphata</taxon>
        <taxon>Gobiaria</taxon>
        <taxon>Gobiiformes</taxon>
        <taxon>Gobioidei</taxon>
        <taxon>Gobiidae</taxon>
        <taxon>Gobiinae</taxon>
        <taxon>Knipowitschia</taxon>
    </lineage>
</organism>
<evidence type="ECO:0000256" key="3">
    <source>
        <dbReference type="ARBA" id="ARBA00022737"/>
    </source>
</evidence>
<evidence type="ECO:0000256" key="1">
    <source>
        <dbReference type="ARBA" id="ARBA00022703"/>
    </source>
</evidence>
<dbReference type="PROSITE" id="PS00652">
    <property type="entry name" value="TNFR_NGFR_1"/>
    <property type="match status" value="1"/>
</dbReference>
<dbReference type="Gene3D" id="1.10.533.10">
    <property type="entry name" value="Death Domain, Fas"/>
    <property type="match status" value="1"/>
</dbReference>
<feature type="chain" id="PRO_5044010675" description="Tumor necrosis factor receptor superfamily member 1A-like" evidence="9">
    <location>
        <begin position="18"/>
        <end position="368"/>
    </location>
</feature>
<dbReference type="PROSITE" id="PS50017">
    <property type="entry name" value="DEATH_DOMAIN"/>
    <property type="match status" value="1"/>
</dbReference>
<feature type="disulfide bond" evidence="6">
    <location>
        <begin position="70"/>
        <end position="88"/>
    </location>
</feature>
<feature type="repeat" description="TNFR-Cys" evidence="6">
    <location>
        <begin position="48"/>
        <end position="88"/>
    </location>
</feature>
<dbReference type="Pfam" id="PF00020">
    <property type="entry name" value="TNFR_c6"/>
    <property type="match status" value="1"/>
</dbReference>
<evidence type="ECO:0000256" key="4">
    <source>
        <dbReference type="ARBA" id="ARBA00023157"/>
    </source>
</evidence>
<protein>
    <recommendedName>
        <fullName evidence="14">Tumor necrosis factor receptor superfamily member 1A-like</fullName>
    </recommendedName>
</protein>
<dbReference type="SMART" id="SM00005">
    <property type="entry name" value="DEATH"/>
    <property type="match status" value="1"/>
</dbReference>
<feature type="transmembrane region" description="Helical" evidence="8">
    <location>
        <begin position="158"/>
        <end position="178"/>
    </location>
</feature>
<keyword evidence="4 6" id="KW-1015">Disulfide bond</keyword>
<evidence type="ECO:0000256" key="7">
    <source>
        <dbReference type="SAM" id="MobiDB-lite"/>
    </source>
</evidence>
<evidence type="ECO:0000313" key="12">
    <source>
        <dbReference type="EMBL" id="CAL1605781.1"/>
    </source>
</evidence>
<dbReference type="PANTHER" id="PTHR47220:SF1">
    <property type="entry name" value="TUMOR NECROSIS FACTOR RECEPTOR SUPERFAMILY MEMBER 25"/>
    <property type="match status" value="1"/>
</dbReference>
<feature type="compositionally biased region" description="Basic and acidic residues" evidence="7">
    <location>
        <begin position="243"/>
        <end position="256"/>
    </location>
</feature>
<feature type="domain" description="TNFR-Cys" evidence="11">
    <location>
        <begin position="48"/>
        <end position="88"/>
    </location>
</feature>
<dbReference type="CDD" id="cd00185">
    <property type="entry name" value="TNFRSF"/>
    <property type="match status" value="1"/>
</dbReference>
<evidence type="ECO:0008006" key="14">
    <source>
        <dbReference type="Google" id="ProtNLM"/>
    </source>
</evidence>
<dbReference type="Pfam" id="PF00531">
    <property type="entry name" value="Death"/>
    <property type="match status" value="1"/>
</dbReference>
<evidence type="ECO:0000259" key="10">
    <source>
        <dbReference type="PROSITE" id="PS50017"/>
    </source>
</evidence>
<accession>A0AAV2LXJ5</accession>
<proteinExistence type="predicted"/>
<feature type="region of interest" description="Disordered" evidence="7">
    <location>
        <begin position="225"/>
        <end position="264"/>
    </location>
</feature>
<dbReference type="PANTHER" id="PTHR47220">
    <property type="entry name" value="TUMOR NECROSIS FACTOR RECEPTOR SUPERFAMILY MEMBER 25"/>
    <property type="match status" value="1"/>
</dbReference>
<evidence type="ECO:0000313" key="13">
    <source>
        <dbReference type="Proteomes" id="UP001497482"/>
    </source>
</evidence>
<gene>
    <name evidence="12" type="ORF">KC01_LOCUS33095</name>
</gene>
<reference evidence="12 13" key="1">
    <citation type="submission" date="2024-04" db="EMBL/GenBank/DDBJ databases">
        <authorList>
            <person name="Waldvogel A.-M."/>
            <person name="Schoenle A."/>
        </authorList>
    </citation>
    <scope>NUCLEOTIDE SEQUENCE [LARGE SCALE GENOMIC DNA]</scope>
</reference>
<feature type="signal peptide" evidence="9">
    <location>
        <begin position="1"/>
        <end position="17"/>
    </location>
</feature>
<feature type="disulfide bond" evidence="6">
    <location>
        <begin position="49"/>
        <end position="64"/>
    </location>
</feature>
<evidence type="ECO:0000256" key="2">
    <source>
        <dbReference type="ARBA" id="ARBA00022729"/>
    </source>
</evidence>
<keyword evidence="8" id="KW-0812">Transmembrane</keyword>
<keyword evidence="2 9" id="KW-0732">Signal</keyword>
<keyword evidence="13" id="KW-1185">Reference proteome</keyword>
<dbReference type="PROSITE" id="PS50050">
    <property type="entry name" value="TNFR_NGFR_2"/>
    <property type="match status" value="1"/>
</dbReference>
<evidence type="ECO:0000256" key="9">
    <source>
        <dbReference type="SAM" id="SignalP"/>
    </source>
</evidence>
<keyword evidence="3" id="KW-0677">Repeat</keyword>
<keyword evidence="8" id="KW-1133">Transmembrane helix</keyword>
<feature type="disulfide bond" evidence="6">
    <location>
        <begin position="67"/>
        <end position="80"/>
    </location>
</feature>
<dbReference type="InterPro" id="IPR022329">
    <property type="entry name" value="TNFR_25"/>
</dbReference>
<evidence type="ECO:0000256" key="6">
    <source>
        <dbReference type="PROSITE-ProRule" id="PRU00206"/>
    </source>
</evidence>
<keyword evidence="8" id="KW-0472">Membrane</keyword>
<dbReference type="SUPFAM" id="SSF47986">
    <property type="entry name" value="DEATH domain"/>
    <property type="match status" value="1"/>
</dbReference>
<sequence>MSLVFALTLLFVSKTVALDQGCRPGECPPGYHKKSSCGLNGTWNVCQECPDGRYMNLNNTEKSCIQCSKCGPKKVEQTPCTSVSNRECVEKRPRCSSCQNRGPEVTPGSRIVDCNPKCKLVQPTTPGSKLENTKTTAAAATQSRYTARIHEAAGVSHVLWVLLIILLLFAFCLGVFFLKIRKKYPHLDCCSRDKLQAEDPLQTETDHLQSLTTLNFTIFEETPKSDIMGPAPPENPTHNPQVENREDPSLERDNRPRRAKGFPEQTLSESFPPIVLYAVIKEIPLRRWKELMRLLSVTDQQLERVEVDVGLSSIERQYQQLRLWSQKPSANMEDVYSALHYMELAGCAQMIGESLEQMHWKPQFETSL</sequence>
<dbReference type="Proteomes" id="UP001497482">
    <property type="component" value="Chromosome 5"/>
</dbReference>
<name>A0AAV2LXJ5_KNICA</name>
<evidence type="ECO:0000256" key="5">
    <source>
        <dbReference type="ARBA" id="ARBA00023180"/>
    </source>
</evidence>
<dbReference type="AlphaFoldDB" id="A0AAV2LXJ5"/>
<keyword evidence="1" id="KW-0053">Apoptosis</keyword>
<dbReference type="Gene3D" id="2.10.50.10">
    <property type="entry name" value="Tumor Necrosis Factor Receptor, subunit A, domain 2"/>
    <property type="match status" value="1"/>
</dbReference>